<dbReference type="InterPro" id="IPR006059">
    <property type="entry name" value="SBP"/>
</dbReference>
<comment type="similarity">
    <text evidence="1">Belongs to the bacterial solute-binding protein 1 family.</text>
</comment>
<evidence type="ECO:0000256" key="1">
    <source>
        <dbReference type="ARBA" id="ARBA00008520"/>
    </source>
</evidence>
<organism evidence="5 6">
    <name type="scientific">Bifidobacterium hapali</name>
    <dbReference type="NCBI Taxonomy" id="1630172"/>
    <lineage>
        <taxon>Bacteria</taxon>
        <taxon>Bacillati</taxon>
        <taxon>Actinomycetota</taxon>
        <taxon>Actinomycetes</taxon>
        <taxon>Bifidobacteriales</taxon>
        <taxon>Bifidobacteriaceae</taxon>
        <taxon>Bifidobacterium</taxon>
    </lineage>
</organism>
<dbReference type="Gene3D" id="3.40.190.10">
    <property type="entry name" value="Periplasmic binding protein-like II"/>
    <property type="match status" value="2"/>
</dbReference>
<dbReference type="SUPFAM" id="SSF53850">
    <property type="entry name" value="Periplasmic binding protein-like II"/>
    <property type="match status" value="1"/>
</dbReference>
<dbReference type="GO" id="GO:0015768">
    <property type="term" value="P:maltose transport"/>
    <property type="evidence" value="ECO:0007669"/>
    <property type="project" value="TreeGrafter"/>
</dbReference>
<dbReference type="GO" id="GO:0055052">
    <property type="term" value="C:ATP-binding cassette (ABC) transporter complex, substrate-binding subunit-containing"/>
    <property type="evidence" value="ECO:0007669"/>
    <property type="project" value="TreeGrafter"/>
</dbReference>
<keyword evidence="6" id="KW-1185">Reference proteome</keyword>
<keyword evidence="2" id="KW-0813">Transport</keyword>
<protein>
    <submittedName>
        <fullName evidence="5">Family 1 extracellular solute-binding protein</fullName>
    </submittedName>
</protein>
<dbReference type="EMBL" id="MWWY01000005">
    <property type="protein sequence ID" value="OZG66362.1"/>
    <property type="molecule type" value="Genomic_DNA"/>
</dbReference>
<dbReference type="Proteomes" id="UP000216074">
    <property type="component" value="Unassembled WGS sequence"/>
</dbReference>
<feature type="chain" id="PRO_5013079695" evidence="4">
    <location>
        <begin position="33"/>
        <end position="440"/>
    </location>
</feature>
<dbReference type="AlphaFoldDB" id="A0A261G4M0"/>
<dbReference type="GO" id="GO:1901982">
    <property type="term" value="F:maltose binding"/>
    <property type="evidence" value="ECO:0007669"/>
    <property type="project" value="TreeGrafter"/>
</dbReference>
<sequence>MNNNVNGRRARIARAGALATVSALFLAGCSMGAPSSSTTNNAQSGGKLTVWVMQGDQSADTLKAINDRFTKETGAKVDVQTQQWTDINTKVTTALSTDTPPDVIDFGNTQVAGFADSGGIMDLTEYADDIRQGNTWLSGLEEPATIDGKLYGIPALGAARAVVYNKKVWSAAGIDKAPTSYAELESDLQKLKDANAGGDFTPFYLPGRDWKSAVQWIWDAGGDFAEQHDGAWSSSLSSEKSLKGLDDWVQFQHKWSSEASRALDTDSPDISQLMAEGKVGAIINNSASIRTIREFNHDIQADDLGSFPMPGLSGKSQPSMMAGSVWGVAQKSRNKDLAVKWIKIAASPEIQSDYVFGKDGWMPNYVEGLDKAMASDDFPAYLTGFFESAKRTKATPASPQWLTIENDGSLQFFKDIATGSQDAATAAKSFDDHANSLYSK</sequence>
<dbReference type="OrthoDB" id="2507686at2"/>
<dbReference type="RefSeq" id="WP_094728794.1">
    <property type="nucleotide sequence ID" value="NZ_MWWY01000005.1"/>
</dbReference>
<evidence type="ECO:0000256" key="3">
    <source>
        <dbReference type="ARBA" id="ARBA00022729"/>
    </source>
</evidence>
<dbReference type="Pfam" id="PF01547">
    <property type="entry name" value="SBP_bac_1"/>
    <property type="match status" value="1"/>
</dbReference>
<reference evidence="5 6" key="1">
    <citation type="journal article" date="2017" name="BMC Genomics">
        <title>Comparative genomic and phylogenomic analyses of the Bifidobacteriaceae family.</title>
        <authorList>
            <person name="Lugli G.A."/>
            <person name="Milani C."/>
            <person name="Turroni F."/>
            <person name="Duranti S."/>
            <person name="Mancabelli L."/>
            <person name="Mangifesta M."/>
            <person name="Ferrario C."/>
            <person name="Modesto M."/>
            <person name="Mattarelli P."/>
            <person name="Jiri K."/>
            <person name="van Sinderen D."/>
            <person name="Ventura M."/>
        </authorList>
    </citation>
    <scope>NUCLEOTIDE SEQUENCE [LARGE SCALE GENOMIC DNA]</scope>
    <source>
        <strain evidence="5 6">DSM 100202</strain>
    </source>
</reference>
<dbReference type="PANTHER" id="PTHR30061:SF50">
    <property type="entry name" value="MALTOSE_MALTODEXTRIN-BINDING PERIPLASMIC PROTEIN"/>
    <property type="match status" value="1"/>
</dbReference>
<feature type="signal peptide" evidence="4">
    <location>
        <begin position="1"/>
        <end position="32"/>
    </location>
</feature>
<evidence type="ECO:0000256" key="2">
    <source>
        <dbReference type="ARBA" id="ARBA00022448"/>
    </source>
</evidence>
<evidence type="ECO:0000313" key="6">
    <source>
        <dbReference type="Proteomes" id="UP000216074"/>
    </source>
</evidence>
<proteinExistence type="inferred from homology"/>
<evidence type="ECO:0000256" key="4">
    <source>
        <dbReference type="SAM" id="SignalP"/>
    </source>
</evidence>
<accession>A0A261G4M0</accession>
<keyword evidence="3 4" id="KW-0732">Signal</keyword>
<gene>
    <name evidence="5" type="ORF">BHAP_0224</name>
</gene>
<dbReference type="CDD" id="cd14747">
    <property type="entry name" value="PBP2_MalE"/>
    <property type="match status" value="1"/>
</dbReference>
<dbReference type="PANTHER" id="PTHR30061">
    <property type="entry name" value="MALTOSE-BINDING PERIPLASMIC PROTEIN"/>
    <property type="match status" value="1"/>
</dbReference>
<dbReference type="GO" id="GO:0042956">
    <property type="term" value="P:maltodextrin transmembrane transport"/>
    <property type="evidence" value="ECO:0007669"/>
    <property type="project" value="TreeGrafter"/>
</dbReference>
<name>A0A261G4M0_9BIFI</name>
<evidence type="ECO:0000313" key="5">
    <source>
        <dbReference type="EMBL" id="OZG66362.1"/>
    </source>
</evidence>
<comment type="caution">
    <text evidence="5">The sequence shown here is derived from an EMBL/GenBank/DDBJ whole genome shotgun (WGS) entry which is preliminary data.</text>
</comment>